<dbReference type="SUPFAM" id="SSF63712">
    <property type="entry name" value="Nicotinic receptor ligand binding domain-like"/>
    <property type="match status" value="1"/>
</dbReference>
<evidence type="ECO:0000256" key="4">
    <source>
        <dbReference type="ARBA" id="ARBA00023136"/>
    </source>
</evidence>
<keyword evidence="5" id="KW-0406">Ion transport</keyword>
<dbReference type="PANTHER" id="PTHR18945">
    <property type="entry name" value="NEUROTRANSMITTER GATED ION CHANNEL"/>
    <property type="match status" value="1"/>
</dbReference>
<keyword evidence="5" id="KW-0813">Transport</keyword>
<dbReference type="GO" id="GO:0005230">
    <property type="term" value="F:extracellular ligand-gated monoatomic ion channel activity"/>
    <property type="evidence" value="ECO:0007669"/>
    <property type="project" value="InterPro"/>
</dbReference>
<accession>A0A8W8MCM0</accession>
<evidence type="ECO:0000256" key="3">
    <source>
        <dbReference type="ARBA" id="ARBA00022989"/>
    </source>
</evidence>
<organism evidence="7 8">
    <name type="scientific">Magallana gigas</name>
    <name type="common">Pacific oyster</name>
    <name type="synonym">Crassostrea gigas</name>
    <dbReference type="NCBI Taxonomy" id="29159"/>
    <lineage>
        <taxon>Eukaryota</taxon>
        <taxon>Metazoa</taxon>
        <taxon>Spiralia</taxon>
        <taxon>Lophotrochozoa</taxon>
        <taxon>Mollusca</taxon>
        <taxon>Bivalvia</taxon>
        <taxon>Autobranchia</taxon>
        <taxon>Pteriomorphia</taxon>
        <taxon>Ostreida</taxon>
        <taxon>Ostreoidea</taxon>
        <taxon>Ostreidae</taxon>
        <taxon>Magallana</taxon>
    </lineage>
</organism>
<sequence>MKQWIQKLFCKTHYFTPTTGINFLRLPADKVWIPAICHMHEISGRRCLTYSSVGNTNSEVEVVNNGYVSLSEAMESIILCTFNVQKFPFDTQICTFTFFASTKKSHSLDIMLIKSSFDSRYFIGNEEWDLISTNVQNNAWKLEMNIVLRRRPLFLTLTLIFPIITLSFMNMFCFVLPIESGEKIGMSVALYLTFAVFGSILSDAMPKDSEKQFDIHYVRDYS</sequence>
<keyword evidence="3 5" id="KW-1133">Transmembrane helix</keyword>
<dbReference type="InterPro" id="IPR036719">
    <property type="entry name" value="Neuro-gated_channel_TM_sf"/>
</dbReference>
<keyword evidence="4 5" id="KW-0472">Membrane</keyword>
<keyword evidence="2 5" id="KW-0812">Transmembrane</keyword>
<dbReference type="PRINTS" id="PR00252">
    <property type="entry name" value="NRIONCHANNEL"/>
</dbReference>
<dbReference type="Gene3D" id="1.20.58.390">
    <property type="entry name" value="Neurotransmitter-gated ion-channel transmembrane domain"/>
    <property type="match status" value="1"/>
</dbReference>
<proteinExistence type="inferred from homology"/>
<keyword evidence="8" id="KW-1185">Reference proteome</keyword>
<feature type="transmembrane region" description="Helical" evidence="5">
    <location>
        <begin position="184"/>
        <end position="202"/>
    </location>
</feature>
<comment type="subcellular location">
    <subcellularLocation>
        <location evidence="1">Membrane</location>
        <topology evidence="1">Multi-pass membrane protein</topology>
    </subcellularLocation>
</comment>
<evidence type="ECO:0000259" key="6">
    <source>
        <dbReference type="Pfam" id="PF02931"/>
    </source>
</evidence>
<dbReference type="Gene3D" id="2.70.170.10">
    <property type="entry name" value="Neurotransmitter-gated ion-channel ligand-binding domain"/>
    <property type="match status" value="1"/>
</dbReference>
<evidence type="ECO:0000313" key="7">
    <source>
        <dbReference type="EnsemblMetazoa" id="G32352.1:cds"/>
    </source>
</evidence>
<dbReference type="InterPro" id="IPR006202">
    <property type="entry name" value="Neur_chan_lig-bd"/>
</dbReference>
<evidence type="ECO:0000256" key="5">
    <source>
        <dbReference type="RuleBase" id="RU000687"/>
    </source>
</evidence>
<dbReference type="CDD" id="cd18989">
    <property type="entry name" value="LGIC_ECD_cation"/>
    <property type="match status" value="1"/>
</dbReference>
<feature type="transmembrane region" description="Helical" evidence="5">
    <location>
        <begin position="153"/>
        <end position="178"/>
    </location>
</feature>
<dbReference type="EnsemblMetazoa" id="G32352.1">
    <property type="protein sequence ID" value="G32352.1:cds"/>
    <property type="gene ID" value="G32352"/>
</dbReference>
<dbReference type="InterPro" id="IPR036734">
    <property type="entry name" value="Neur_chan_lig-bd_sf"/>
</dbReference>
<dbReference type="AlphaFoldDB" id="A0A8W8MCM0"/>
<evidence type="ECO:0000313" key="8">
    <source>
        <dbReference type="Proteomes" id="UP000005408"/>
    </source>
</evidence>
<dbReference type="PROSITE" id="PS00236">
    <property type="entry name" value="NEUROTR_ION_CHANNEL"/>
    <property type="match status" value="1"/>
</dbReference>
<protein>
    <recommendedName>
        <fullName evidence="6">Neurotransmitter-gated ion-channel ligand-binding domain-containing protein</fullName>
    </recommendedName>
</protein>
<feature type="domain" description="Neurotransmitter-gated ion-channel ligand-binding" evidence="6">
    <location>
        <begin position="19"/>
        <end position="151"/>
    </location>
</feature>
<evidence type="ECO:0000256" key="2">
    <source>
        <dbReference type="ARBA" id="ARBA00022692"/>
    </source>
</evidence>
<dbReference type="GO" id="GO:0004888">
    <property type="term" value="F:transmembrane signaling receptor activity"/>
    <property type="evidence" value="ECO:0007669"/>
    <property type="project" value="InterPro"/>
</dbReference>
<dbReference type="InterPro" id="IPR006201">
    <property type="entry name" value="Neur_channel"/>
</dbReference>
<dbReference type="GO" id="GO:0016020">
    <property type="term" value="C:membrane"/>
    <property type="evidence" value="ECO:0007669"/>
    <property type="project" value="UniProtKB-SubCell"/>
</dbReference>
<dbReference type="SUPFAM" id="SSF90112">
    <property type="entry name" value="Neurotransmitter-gated ion-channel transmembrane pore"/>
    <property type="match status" value="1"/>
</dbReference>
<comment type="caution">
    <text evidence="5">Lacks conserved residue(s) required for the propagation of feature annotation.</text>
</comment>
<dbReference type="Proteomes" id="UP000005408">
    <property type="component" value="Unassembled WGS sequence"/>
</dbReference>
<dbReference type="CDD" id="cd19051">
    <property type="entry name" value="LGIC_TM_cation"/>
    <property type="match status" value="1"/>
</dbReference>
<reference evidence="7" key="1">
    <citation type="submission" date="2022-08" db="UniProtKB">
        <authorList>
            <consortium name="EnsemblMetazoa"/>
        </authorList>
    </citation>
    <scope>IDENTIFICATION</scope>
    <source>
        <strain evidence="7">05x7-T-G4-1.051#20</strain>
    </source>
</reference>
<dbReference type="Pfam" id="PF02931">
    <property type="entry name" value="Neur_chan_LBD"/>
    <property type="match status" value="1"/>
</dbReference>
<comment type="similarity">
    <text evidence="5">Belongs to the ligand-gated ion channel (TC 1.A.9) family.</text>
</comment>
<evidence type="ECO:0000256" key="1">
    <source>
        <dbReference type="ARBA" id="ARBA00004141"/>
    </source>
</evidence>
<dbReference type="InterPro" id="IPR038050">
    <property type="entry name" value="Neuro_actylchol_rec"/>
</dbReference>
<keyword evidence="5" id="KW-0407">Ion channel</keyword>
<name>A0A8W8MCM0_MAGGI</name>
<dbReference type="InterPro" id="IPR018000">
    <property type="entry name" value="Neurotransmitter_ion_chnl_CS"/>
</dbReference>